<keyword evidence="3" id="KW-1185">Reference proteome</keyword>
<gene>
    <name evidence="2" type="ORF">CVT25_007158</name>
</gene>
<feature type="region of interest" description="Disordered" evidence="1">
    <location>
        <begin position="1"/>
        <end position="41"/>
    </location>
</feature>
<evidence type="ECO:0000313" key="3">
    <source>
        <dbReference type="Proteomes" id="UP000283269"/>
    </source>
</evidence>
<accession>A0A409WVP7</accession>
<dbReference type="AlphaFoldDB" id="A0A409WVP7"/>
<dbReference type="Proteomes" id="UP000283269">
    <property type="component" value="Unassembled WGS sequence"/>
</dbReference>
<reference evidence="2 3" key="1">
    <citation type="journal article" date="2018" name="Evol. Lett.">
        <title>Horizontal gene cluster transfer increased hallucinogenic mushroom diversity.</title>
        <authorList>
            <person name="Reynolds H.T."/>
            <person name="Vijayakumar V."/>
            <person name="Gluck-Thaler E."/>
            <person name="Korotkin H.B."/>
            <person name="Matheny P.B."/>
            <person name="Slot J.C."/>
        </authorList>
    </citation>
    <scope>NUCLEOTIDE SEQUENCE [LARGE SCALE GENOMIC DNA]</scope>
    <source>
        <strain evidence="2 3">2631</strain>
    </source>
</reference>
<organism evidence="2 3">
    <name type="scientific">Psilocybe cyanescens</name>
    <dbReference type="NCBI Taxonomy" id="93625"/>
    <lineage>
        <taxon>Eukaryota</taxon>
        <taxon>Fungi</taxon>
        <taxon>Dikarya</taxon>
        <taxon>Basidiomycota</taxon>
        <taxon>Agaricomycotina</taxon>
        <taxon>Agaricomycetes</taxon>
        <taxon>Agaricomycetidae</taxon>
        <taxon>Agaricales</taxon>
        <taxon>Agaricineae</taxon>
        <taxon>Strophariaceae</taxon>
        <taxon>Psilocybe</taxon>
    </lineage>
</organism>
<dbReference type="InParanoid" id="A0A409WVP7"/>
<protein>
    <submittedName>
        <fullName evidence="2">Uncharacterized protein</fullName>
    </submittedName>
</protein>
<name>A0A409WVP7_PSICY</name>
<proteinExistence type="predicted"/>
<dbReference type="EMBL" id="NHYD01003124">
    <property type="protein sequence ID" value="PPQ82549.1"/>
    <property type="molecule type" value="Genomic_DNA"/>
</dbReference>
<feature type="compositionally biased region" description="Basic and acidic residues" evidence="1">
    <location>
        <begin position="9"/>
        <end position="20"/>
    </location>
</feature>
<comment type="caution">
    <text evidence="2">The sequence shown here is derived from an EMBL/GenBank/DDBJ whole genome shotgun (WGS) entry which is preliminary data.</text>
</comment>
<evidence type="ECO:0000313" key="2">
    <source>
        <dbReference type="EMBL" id="PPQ82549.1"/>
    </source>
</evidence>
<sequence>MPGSLEGIGEEHETSKELHAVRSSPDIQTHEKQADEQKASHRYLDQTSIIRQMLGHRSNGEDALALTARTGFASITQQDPENQDNSDLHKLMPSFNHLAKILAESGRLCLSDFTPRSSIRDLVGKNQVLKPAKPNLI</sequence>
<evidence type="ECO:0000256" key="1">
    <source>
        <dbReference type="SAM" id="MobiDB-lite"/>
    </source>
</evidence>
<feature type="compositionally biased region" description="Basic and acidic residues" evidence="1">
    <location>
        <begin position="28"/>
        <end position="41"/>
    </location>
</feature>